<keyword evidence="7" id="KW-0238">DNA-binding</keyword>
<evidence type="ECO:0000256" key="4">
    <source>
        <dbReference type="ARBA" id="ARBA00022759"/>
    </source>
</evidence>
<dbReference type="PANTHER" id="PTHR10150">
    <property type="entry name" value="DNA REPAIR ENDONUCLEASE XPF"/>
    <property type="match status" value="1"/>
</dbReference>
<dbReference type="InterPro" id="IPR047520">
    <property type="entry name" value="XPF_nuclease"/>
</dbReference>
<dbReference type="GO" id="GO:0000712">
    <property type="term" value="P:resolution of meiotic recombination intermediates"/>
    <property type="evidence" value="ECO:0007669"/>
    <property type="project" value="TreeGrafter"/>
</dbReference>
<evidence type="ECO:0000313" key="11">
    <source>
        <dbReference type="EMBL" id="KAK7689620.1"/>
    </source>
</evidence>
<dbReference type="GO" id="GO:1901255">
    <property type="term" value="P:nucleotide-excision repair involved in interstrand cross-link repair"/>
    <property type="evidence" value="ECO:0007669"/>
    <property type="project" value="TreeGrafter"/>
</dbReference>
<evidence type="ECO:0000256" key="8">
    <source>
        <dbReference type="ARBA" id="ARBA00023204"/>
    </source>
</evidence>
<evidence type="ECO:0000256" key="1">
    <source>
        <dbReference type="ARBA" id="ARBA00004123"/>
    </source>
</evidence>
<keyword evidence="5" id="KW-0227">DNA damage</keyword>
<comment type="similarity">
    <text evidence="2">Belongs to the XPF family.</text>
</comment>
<sequence>MYEPNLDFVRRIEVYKKANPGLAVRIYLLVYNNSCEEAKYLAGVRREKESFEKLIRERGSMLNPILDQRRSGDTESLMKVVNSRIAGGRKDVTVEPAKVIVDMREFRSSLPSLLHASNLLVIPVTLTVGDYILTPDICVERKSIPDLVSSFNSGRLYTQCELMSAHYKQPILLIEWEEHKSFSLDTIAEVKSYAKASGKFPSKKPSATPSEPTLASSSIQSKLVLLTLTFPRLRIIWSSSPYATAEIFNDLKTLQPEPDPLKAIVVGAEEDPNAGAGVNTSAEELLRTLPGVTAKNVKHVMGKVKSVKELCELELKEVQQILGVEPGKACWDFIHKGERK</sequence>
<protein>
    <recommendedName>
        <fullName evidence="10">ERCC4 domain-containing protein</fullName>
    </recommendedName>
</protein>
<accession>A0AAW0GKJ6</accession>
<dbReference type="GO" id="GO:0003697">
    <property type="term" value="F:single-stranded DNA binding"/>
    <property type="evidence" value="ECO:0007669"/>
    <property type="project" value="TreeGrafter"/>
</dbReference>
<dbReference type="SMART" id="SM00891">
    <property type="entry name" value="ERCC4"/>
    <property type="match status" value="1"/>
</dbReference>
<reference evidence="11 12" key="1">
    <citation type="submission" date="2022-09" db="EMBL/GenBank/DDBJ databases">
        <authorList>
            <person name="Palmer J.M."/>
        </authorList>
    </citation>
    <scope>NUCLEOTIDE SEQUENCE [LARGE SCALE GENOMIC DNA]</scope>
    <source>
        <strain evidence="11 12">DSM 7382</strain>
    </source>
</reference>
<dbReference type="Gene3D" id="1.10.150.20">
    <property type="entry name" value="5' to 3' exonuclease, C-terminal subdomain"/>
    <property type="match status" value="1"/>
</dbReference>
<keyword evidence="9" id="KW-0539">Nucleus</keyword>
<evidence type="ECO:0000313" key="12">
    <source>
        <dbReference type="Proteomes" id="UP001385951"/>
    </source>
</evidence>
<keyword evidence="3" id="KW-0540">Nuclease</keyword>
<dbReference type="SUPFAM" id="SSF52980">
    <property type="entry name" value="Restriction endonuclease-like"/>
    <property type="match status" value="1"/>
</dbReference>
<keyword evidence="6" id="KW-0378">Hydrolase</keyword>
<dbReference type="SUPFAM" id="SSF47781">
    <property type="entry name" value="RuvA domain 2-like"/>
    <property type="match status" value="1"/>
</dbReference>
<keyword evidence="4" id="KW-0255">Endonuclease</keyword>
<dbReference type="CDD" id="cd20078">
    <property type="entry name" value="XPF_nuclease_XPF_euk"/>
    <property type="match status" value="1"/>
</dbReference>
<evidence type="ECO:0000256" key="2">
    <source>
        <dbReference type="ARBA" id="ARBA00010015"/>
    </source>
</evidence>
<dbReference type="InterPro" id="IPR011335">
    <property type="entry name" value="Restrct_endonuc-II-like"/>
</dbReference>
<evidence type="ECO:0000256" key="9">
    <source>
        <dbReference type="ARBA" id="ARBA00023242"/>
    </source>
</evidence>
<dbReference type="FunFam" id="3.40.50.10130:FF:000002">
    <property type="entry name" value="DNA repair endonuclease XPF"/>
    <property type="match status" value="1"/>
</dbReference>
<dbReference type="PANTHER" id="PTHR10150:SF0">
    <property type="entry name" value="DNA REPAIR ENDONUCLEASE XPF"/>
    <property type="match status" value="1"/>
</dbReference>
<dbReference type="InterPro" id="IPR010994">
    <property type="entry name" value="RuvA_2-like"/>
</dbReference>
<proteinExistence type="inferred from homology"/>
<name>A0AAW0GKJ6_9APHY</name>
<dbReference type="InterPro" id="IPR006166">
    <property type="entry name" value="ERCC4_domain"/>
</dbReference>
<dbReference type="GO" id="GO:0003684">
    <property type="term" value="F:damaged DNA binding"/>
    <property type="evidence" value="ECO:0007669"/>
    <property type="project" value="TreeGrafter"/>
</dbReference>
<comment type="subcellular location">
    <subcellularLocation>
        <location evidence="1">Nucleus</location>
    </subcellularLocation>
</comment>
<comment type="caution">
    <text evidence="11">The sequence shown here is derived from an EMBL/GenBank/DDBJ whole genome shotgun (WGS) entry which is preliminary data.</text>
</comment>
<evidence type="ECO:0000256" key="6">
    <source>
        <dbReference type="ARBA" id="ARBA00022801"/>
    </source>
</evidence>
<dbReference type="GO" id="GO:0000724">
    <property type="term" value="P:double-strand break repair via homologous recombination"/>
    <property type="evidence" value="ECO:0007669"/>
    <property type="project" value="TreeGrafter"/>
</dbReference>
<dbReference type="GO" id="GO:0000014">
    <property type="term" value="F:single-stranded DNA endodeoxyribonuclease activity"/>
    <property type="evidence" value="ECO:0007669"/>
    <property type="project" value="TreeGrafter"/>
</dbReference>
<evidence type="ECO:0000259" key="10">
    <source>
        <dbReference type="SMART" id="SM00891"/>
    </source>
</evidence>
<dbReference type="Pfam" id="PF02732">
    <property type="entry name" value="ERCC4"/>
    <property type="match status" value="1"/>
</dbReference>
<keyword evidence="8" id="KW-0234">DNA repair</keyword>
<evidence type="ECO:0000256" key="5">
    <source>
        <dbReference type="ARBA" id="ARBA00022763"/>
    </source>
</evidence>
<dbReference type="AlphaFoldDB" id="A0AAW0GKJ6"/>
<dbReference type="GO" id="GO:0000110">
    <property type="term" value="C:nucleotide-excision repair factor 1 complex"/>
    <property type="evidence" value="ECO:0007669"/>
    <property type="project" value="TreeGrafter"/>
</dbReference>
<dbReference type="EMBL" id="JASBNA010000008">
    <property type="protein sequence ID" value="KAK7689620.1"/>
    <property type="molecule type" value="Genomic_DNA"/>
</dbReference>
<evidence type="ECO:0000256" key="7">
    <source>
        <dbReference type="ARBA" id="ARBA00023125"/>
    </source>
</evidence>
<dbReference type="Gene3D" id="3.40.50.10130">
    <property type="match status" value="1"/>
</dbReference>
<keyword evidence="12" id="KW-1185">Reference proteome</keyword>
<feature type="domain" description="ERCC4" evidence="10">
    <location>
        <begin position="98"/>
        <end position="178"/>
    </location>
</feature>
<gene>
    <name evidence="11" type="ORF">QCA50_007413</name>
</gene>
<dbReference type="Proteomes" id="UP001385951">
    <property type="component" value="Unassembled WGS sequence"/>
</dbReference>
<organism evidence="11 12">
    <name type="scientific">Cerrena zonata</name>
    <dbReference type="NCBI Taxonomy" id="2478898"/>
    <lineage>
        <taxon>Eukaryota</taxon>
        <taxon>Fungi</taxon>
        <taxon>Dikarya</taxon>
        <taxon>Basidiomycota</taxon>
        <taxon>Agaricomycotina</taxon>
        <taxon>Agaricomycetes</taxon>
        <taxon>Polyporales</taxon>
        <taxon>Cerrenaceae</taxon>
        <taxon>Cerrena</taxon>
    </lineage>
</organism>
<evidence type="ECO:0000256" key="3">
    <source>
        <dbReference type="ARBA" id="ARBA00022722"/>
    </source>
</evidence>